<dbReference type="GO" id="GO:0003677">
    <property type="term" value="F:DNA binding"/>
    <property type="evidence" value="ECO:0007669"/>
    <property type="project" value="InterPro"/>
</dbReference>
<dbReference type="Proteomes" id="UP000059574">
    <property type="component" value="Chromosome"/>
</dbReference>
<accession>A0A0S2LZA2</accession>
<evidence type="ECO:0000313" key="2">
    <source>
        <dbReference type="EMBL" id="ALO66716.1"/>
    </source>
</evidence>
<gene>
    <name evidence="2" type="ORF">AS189_09665</name>
</gene>
<name>A0A0S2LZA2_9MICC</name>
<organism evidence="2 3">
    <name type="scientific">Arthrobacter alpinus</name>
    <dbReference type="NCBI Taxonomy" id="656366"/>
    <lineage>
        <taxon>Bacteria</taxon>
        <taxon>Bacillati</taxon>
        <taxon>Actinomycetota</taxon>
        <taxon>Actinomycetes</taxon>
        <taxon>Micrococcales</taxon>
        <taxon>Micrococcaceae</taxon>
        <taxon>Arthrobacter</taxon>
    </lineage>
</organism>
<proteinExistence type="predicted"/>
<protein>
    <submittedName>
        <fullName evidence="2">Uncharacterized protein</fullName>
    </submittedName>
</protein>
<dbReference type="EMBL" id="CP013200">
    <property type="protein sequence ID" value="ALO66716.1"/>
    <property type="molecule type" value="Genomic_DNA"/>
</dbReference>
<dbReference type="Gene3D" id="1.10.260.40">
    <property type="entry name" value="lambda repressor-like DNA-binding domains"/>
    <property type="match status" value="1"/>
</dbReference>
<feature type="region of interest" description="Disordered" evidence="1">
    <location>
        <begin position="148"/>
        <end position="169"/>
    </location>
</feature>
<reference evidence="3" key="1">
    <citation type="submission" date="2015-11" db="EMBL/GenBank/DDBJ databases">
        <authorList>
            <person name="Kumar R."/>
            <person name="Singh D."/>
            <person name="Swarnkar M.K."/>
            <person name="Singh A.K."/>
            <person name="Kumar S."/>
        </authorList>
    </citation>
    <scope>NUCLEOTIDE SEQUENCE [LARGE SCALE GENOMIC DNA]</scope>
    <source>
        <strain evidence="3">ERGS4:06</strain>
    </source>
</reference>
<dbReference type="InterPro" id="IPR010982">
    <property type="entry name" value="Lambda_DNA-bd_dom_sf"/>
</dbReference>
<sequence length="169" mass="18619">MADQEKPGRADEVRRTPQGELARKLHLLLDIADAEGDKPATFPDISAAMTVRGVKLSRARWSYMKDGNGRLISDRPLLTALADYFKVSPDYLITVEDIEISEEAWDQLESVHSFREAKVKSFVDQTLGDVSPETLEDIVEYLSDDLPLPPGVGAVGDDVDSPDEPPVVP</sequence>
<evidence type="ECO:0000313" key="3">
    <source>
        <dbReference type="Proteomes" id="UP000059574"/>
    </source>
</evidence>
<dbReference type="AlphaFoldDB" id="A0A0S2LZA2"/>
<reference evidence="2 3" key="2">
    <citation type="journal article" date="2016" name="J. Biotechnol.">
        <title>Complete genome sequence of Arthrobacter alpinus ERGS4:06, a yellow pigmented bacterium tolerant to cold and radiations isolated from Sikkim Himalaya.</title>
        <authorList>
            <person name="Kumar R."/>
            <person name="Singh D."/>
            <person name="Swarnkar M.K."/>
            <person name="Singh A.K."/>
            <person name="Kumar S."/>
        </authorList>
    </citation>
    <scope>NUCLEOTIDE SEQUENCE [LARGE SCALE GENOMIC DNA]</scope>
    <source>
        <strain evidence="2 3">ERGS4:06</strain>
    </source>
</reference>
<evidence type="ECO:0000256" key="1">
    <source>
        <dbReference type="SAM" id="MobiDB-lite"/>
    </source>
</evidence>